<evidence type="ECO:0000313" key="4">
    <source>
        <dbReference type="Proteomes" id="UP000292580"/>
    </source>
</evidence>
<keyword evidence="1" id="KW-0812">Transmembrane</keyword>
<dbReference type="InterPro" id="IPR006202">
    <property type="entry name" value="Neur_chan_lig-bd"/>
</dbReference>
<feature type="transmembrane region" description="Helical" evidence="1">
    <location>
        <begin position="566"/>
        <end position="592"/>
    </location>
</feature>
<dbReference type="AlphaFoldDB" id="A0A483CWB6"/>
<dbReference type="SUPFAM" id="SSF63712">
    <property type="entry name" value="Nicotinic receptor ligand binding domain-like"/>
    <property type="match status" value="1"/>
</dbReference>
<keyword evidence="1" id="KW-0472">Membrane</keyword>
<name>A0A483CWB6_9EURY</name>
<dbReference type="GO" id="GO:0005230">
    <property type="term" value="F:extracellular ligand-gated monoatomic ion channel activity"/>
    <property type="evidence" value="ECO:0007669"/>
    <property type="project" value="InterPro"/>
</dbReference>
<dbReference type="Gene3D" id="1.20.58.390">
    <property type="entry name" value="Neurotransmitter-gated ion-channel transmembrane domain"/>
    <property type="match status" value="1"/>
</dbReference>
<accession>A0A483CWB6</accession>
<dbReference type="InterPro" id="IPR036734">
    <property type="entry name" value="Neur_chan_lig-bd_sf"/>
</dbReference>
<dbReference type="RefSeq" id="WP_130645828.1">
    <property type="nucleotide sequence ID" value="NZ_PGCL01000001.1"/>
</dbReference>
<feature type="transmembrane region" description="Helical" evidence="1">
    <location>
        <begin position="542"/>
        <end position="560"/>
    </location>
</feature>
<dbReference type="OrthoDB" id="107105at2157"/>
<reference evidence="3 4" key="1">
    <citation type="submission" date="2017-11" db="EMBL/GenBank/DDBJ databases">
        <title>Isolation and Characterization of Methanofollis Species from Methane Seep Offshore SW Taiwan.</title>
        <authorList>
            <person name="Teng N.-H."/>
            <person name="Lai M.-C."/>
            <person name="Chen S.-C."/>
        </authorList>
    </citation>
    <scope>NUCLEOTIDE SEQUENCE [LARGE SCALE GENOMIC DNA]</scope>
    <source>
        <strain evidence="3 4">FWC-SCC2</strain>
    </source>
</reference>
<dbReference type="Gene3D" id="2.70.170.10">
    <property type="entry name" value="Neurotransmitter-gated ion-channel ligand-binding domain"/>
    <property type="match status" value="1"/>
</dbReference>
<evidence type="ECO:0000313" key="3">
    <source>
        <dbReference type="EMBL" id="TAJ45470.1"/>
    </source>
</evidence>
<organism evidence="3 4">
    <name type="scientific">Methanofollis fontis</name>
    <dbReference type="NCBI Taxonomy" id="2052832"/>
    <lineage>
        <taxon>Archaea</taxon>
        <taxon>Methanobacteriati</taxon>
        <taxon>Methanobacteriota</taxon>
        <taxon>Stenosarchaea group</taxon>
        <taxon>Methanomicrobia</taxon>
        <taxon>Methanomicrobiales</taxon>
        <taxon>Methanomicrobiaceae</taxon>
        <taxon>Methanofollis</taxon>
    </lineage>
</organism>
<dbReference type="Pfam" id="PF02931">
    <property type="entry name" value="Neur_chan_LBD"/>
    <property type="match status" value="1"/>
</dbReference>
<dbReference type="GO" id="GO:0004888">
    <property type="term" value="F:transmembrane signaling receptor activity"/>
    <property type="evidence" value="ECO:0007669"/>
    <property type="project" value="InterPro"/>
</dbReference>
<proteinExistence type="predicted"/>
<feature type="domain" description="Neurotransmitter-gated ion-channel ligand-binding" evidence="2">
    <location>
        <begin position="328"/>
        <end position="468"/>
    </location>
</feature>
<protein>
    <recommendedName>
        <fullName evidence="2">Neurotransmitter-gated ion-channel ligand-binding domain-containing protein</fullName>
    </recommendedName>
</protein>
<feature type="transmembrane region" description="Helical" evidence="1">
    <location>
        <begin position="514"/>
        <end position="535"/>
    </location>
</feature>
<dbReference type="GO" id="GO:0016020">
    <property type="term" value="C:membrane"/>
    <property type="evidence" value="ECO:0007669"/>
    <property type="project" value="InterPro"/>
</dbReference>
<evidence type="ECO:0000259" key="2">
    <source>
        <dbReference type="Pfam" id="PF02931"/>
    </source>
</evidence>
<keyword evidence="1" id="KW-1133">Transmembrane helix</keyword>
<keyword evidence="4" id="KW-1185">Reference proteome</keyword>
<dbReference type="EMBL" id="PGCL01000001">
    <property type="protein sequence ID" value="TAJ45470.1"/>
    <property type="molecule type" value="Genomic_DNA"/>
</dbReference>
<feature type="transmembrane region" description="Helical" evidence="1">
    <location>
        <begin position="613"/>
        <end position="631"/>
    </location>
</feature>
<dbReference type="InterPro" id="IPR038050">
    <property type="entry name" value="Neuro_actylchol_rec"/>
</dbReference>
<sequence>MIRFWRGKHRPRTTERQAACLIFILLLLSVSIPAAAQIQESGSVQVLTERLETGETAFYDLAGLREGQDIYIHATGTSGNLDPFIAIAHPTIDREQMAADFVAGVEEAVSGGGDPLGVIPRIADRYFLAWDDDGGAGYAAALHFRVPADGDYVLDVMASPAREETFGDYRLTIGIDAPGVLDGTAGPTGSTIAVLDREASRLDMAVGEVAGTLTPEKTGTYHILGPVRQGDILYARVERTSGDLIPVIVLQDNGEKILAAGIATDGGGRASFTYTFTEATENSRIEVSGQERGGNATAGAYRLLVGINDPSVLGGAAEPHGGAVLIAPLLVAVGVEMDQITVVDQQAENFGVVANLWMQWNDPALAYSPDTCDCRIKIYREIDDFVAAEGTRWPEFTLYNQQGNRWTQNSLISIQPDGTATYYERFWVILQAPDFDFKNYPFDTQDFYIRVDSIYPEEAVFYTPWEEKTAVGTQLGEEEWYITGSDSGIGSIMITGINSRYSFHFTAQRHLTYYILRILVPILLIIVLSWIPFLLRDYGKRADIAGANLLLFIAFNFTIANDLPRLGYLTFLDSILVTTFMISGATVAYNLYLKWLATERQKEIAERIDRIIVWLYPLGYILAIALILIFFP</sequence>
<dbReference type="InterPro" id="IPR006201">
    <property type="entry name" value="Neur_channel"/>
</dbReference>
<dbReference type="PANTHER" id="PTHR18945">
    <property type="entry name" value="NEUROTRANSMITTER GATED ION CHANNEL"/>
    <property type="match status" value="1"/>
</dbReference>
<evidence type="ECO:0000256" key="1">
    <source>
        <dbReference type="SAM" id="Phobius"/>
    </source>
</evidence>
<dbReference type="Proteomes" id="UP000292580">
    <property type="component" value="Unassembled WGS sequence"/>
</dbReference>
<dbReference type="Gene3D" id="2.60.120.380">
    <property type="match status" value="1"/>
</dbReference>
<gene>
    <name evidence="3" type="ORF">CUJ86_01695</name>
</gene>
<comment type="caution">
    <text evidence="3">The sequence shown here is derived from an EMBL/GenBank/DDBJ whole genome shotgun (WGS) entry which is preliminary data.</text>
</comment>